<accession>A0A9Q0EK15</accession>
<dbReference type="Proteomes" id="UP001148018">
    <property type="component" value="Unassembled WGS sequence"/>
</dbReference>
<gene>
    <name evidence="1" type="ORF">NHX12_023380</name>
</gene>
<protein>
    <submittedName>
        <fullName evidence="1">Uncharacterized protein</fullName>
    </submittedName>
</protein>
<name>A0A9Q0EK15_9TELE</name>
<reference evidence="1" key="1">
    <citation type="submission" date="2022-07" db="EMBL/GenBank/DDBJ databases">
        <title>Chromosome-level genome of Muraenolepis orangiensis.</title>
        <authorList>
            <person name="Kim J."/>
        </authorList>
    </citation>
    <scope>NUCLEOTIDE SEQUENCE</scope>
    <source>
        <strain evidence="1">KU_S4_2022</strain>
        <tissue evidence="1">Muscle</tissue>
    </source>
</reference>
<sequence>MTDPANSAIRQAISNQGLLLGCHKELLKDTADAMLSLCTNVAALSSQSGTRATGTKRSLESLTAQATNTNLNMQTMSSELRALTALMARCFQQSSTSPLFQPQAV</sequence>
<dbReference type="AlphaFoldDB" id="A0A9Q0EK15"/>
<evidence type="ECO:0000313" key="2">
    <source>
        <dbReference type="Proteomes" id="UP001148018"/>
    </source>
</evidence>
<dbReference type="EMBL" id="JANIIK010000039">
    <property type="protein sequence ID" value="KAJ3608850.1"/>
    <property type="molecule type" value="Genomic_DNA"/>
</dbReference>
<keyword evidence="2" id="KW-1185">Reference proteome</keyword>
<evidence type="ECO:0000313" key="1">
    <source>
        <dbReference type="EMBL" id="KAJ3608850.1"/>
    </source>
</evidence>
<organism evidence="1 2">
    <name type="scientific">Muraenolepis orangiensis</name>
    <name type="common">Patagonian moray cod</name>
    <dbReference type="NCBI Taxonomy" id="630683"/>
    <lineage>
        <taxon>Eukaryota</taxon>
        <taxon>Metazoa</taxon>
        <taxon>Chordata</taxon>
        <taxon>Craniata</taxon>
        <taxon>Vertebrata</taxon>
        <taxon>Euteleostomi</taxon>
        <taxon>Actinopterygii</taxon>
        <taxon>Neopterygii</taxon>
        <taxon>Teleostei</taxon>
        <taxon>Neoteleostei</taxon>
        <taxon>Acanthomorphata</taxon>
        <taxon>Zeiogadaria</taxon>
        <taxon>Gadariae</taxon>
        <taxon>Gadiformes</taxon>
        <taxon>Muraenolepidoidei</taxon>
        <taxon>Muraenolepididae</taxon>
        <taxon>Muraenolepis</taxon>
    </lineage>
</organism>
<proteinExistence type="predicted"/>
<comment type="caution">
    <text evidence="1">The sequence shown here is derived from an EMBL/GenBank/DDBJ whole genome shotgun (WGS) entry which is preliminary data.</text>
</comment>